<dbReference type="AlphaFoldDB" id="A0A1W6YV06"/>
<dbReference type="InterPro" id="IPR006530">
    <property type="entry name" value="YD"/>
</dbReference>
<dbReference type="PANTHER" id="PTHR32305:SF15">
    <property type="entry name" value="PROTEIN RHSA-RELATED"/>
    <property type="match status" value="1"/>
</dbReference>
<dbReference type="Gene3D" id="2.180.10.10">
    <property type="entry name" value="RHS repeat-associated core"/>
    <property type="match status" value="1"/>
</dbReference>
<dbReference type="InterPro" id="IPR045351">
    <property type="entry name" value="DUF6531"/>
</dbReference>
<evidence type="ECO:0000313" key="5">
    <source>
        <dbReference type="EMBL" id="ARP84831.1"/>
    </source>
</evidence>
<keyword evidence="6" id="KW-1185">Reference proteome</keyword>
<evidence type="ECO:0000313" key="6">
    <source>
        <dbReference type="Proteomes" id="UP000194139"/>
    </source>
</evidence>
<dbReference type="Pfam" id="PF20148">
    <property type="entry name" value="DUF6531"/>
    <property type="match status" value="1"/>
</dbReference>
<accession>A0A1W6YV06</accession>
<organism evidence="5 6">
    <name type="scientific">Bordetella genomosp. 9</name>
    <dbReference type="NCBI Taxonomy" id="1416803"/>
    <lineage>
        <taxon>Bacteria</taxon>
        <taxon>Pseudomonadati</taxon>
        <taxon>Pseudomonadota</taxon>
        <taxon>Betaproteobacteria</taxon>
        <taxon>Burkholderiales</taxon>
        <taxon>Alcaligenaceae</taxon>
        <taxon>Bordetella</taxon>
    </lineage>
</organism>
<keyword evidence="1" id="KW-0677">Repeat</keyword>
<proteinExistence type="predicted"/>
<dbReference type="Pfam" id="PF09994">
    <property type="entry name" value="T6SS_Tle1-like_cat"/>
    <property type="match status" value="1"/>
</dbReference>
<dbReference type="EMBL" id="CP021109">
    <property type="protein sequence ID" value="ARP84831.1"/>
    <property type="molecule type" value="Genomic_DNA"/>
</dbReference>
<dbReference type="InterPro" id="IPR050708">
    <property type="entry name" value="T6SS_VgrG/RHS"/>
</dbReference>
<evidence type="ECO:0000259" key="2">
    <source>
        <dbReference type="Pfam" id="PF09994"/>
    </source>
</evidence>
<sequence>MGVCRASAERQHVRAETRLKQTLRCGMAAAIVAWVGPAWGSQSSGRAGEGVCTASRLGQPCPVGDTAAMGAPGPALSLGAGNPVHLVTGNKYQREVDLPAMDAGVGLEIVRHYNAQDPRAGVLGRGWTLSYDTRLHAQAMQGRIQIAQADGSRVDFRCGDGDTCVAIPPHAGALRTLGHGWQWRWPNGRMLTFDAAGRLVRIEDPDGKSVRIARDGGHGAMAGRILEVADTHGRSLRFTYASGSAGIRISRIDTPAGSYAYQHDAPHHASQSGRPAFRLLAVQHPAGWLREYVYETALQGGDAYRLTGIAWRPRPGGPSLRTHSWAYDARGRAVLSVHGPPESPRDRVEIGYIAEPRERGHAGLTRVRGADGSTTDFHTRLHNGRAVLIAVEGAGCAGCPAAGLRADYDDAGRLTRLDGLRLARDGHGRLKALQAAASGWPGLALAFDAQGRSSGWTSNHTGTETRRRDAAGRIAERRYANGDVWRYTYDREGRLVEVIAQSAAAALRTVIAWRGARPVRVDHPHESETRRHDRKGQLISRIVRRPAIKGRNPAYAYRESFRWDERGRLVRHELPEGGSLIYAYDAAGRISRIAWENGVHKRTLLQSAADGGYLYGNGLRARGALSRDGIAALAVDDPASPDADPVFAQRLRYDGAGRIASERLRIGDWRARFDHLYDAQGRMAATSLSTRPGQRAGGTQWRHAWHPAGDAMAVQAGARTWRPRPVRDASGLPIAHDGAQMAHGADRRLSTVRRAGAIVAEYVHNAYGERIRRHGKEGAAAGTTDYLYAANRLAAVARPGSKGRMGVTQRYVYAGWVPVALIEYAASHPLAPMPARAPVPAFYAVHADAIGVPHAITDAQRRVRWRALWSPAGAEVAIEGDLSMPLRQPGHVYDAATGWHDNYLRTYDPHAGHYLQPDPAGPMPDTQVYGYADQQPRRHIDPLGLLLFAFDGTNHDEAARGNVWVMSRGYAGGPAHYHRGPGFASPRSLDAATAGSAPDIVHAQWRTLLREIAAAGHGGQVAIDLLGYSRGAALALHFGNLIAGRHRGGRFWTWDRALGAVTACADLRFIGLFDAVAQFGILGADNEAYDLGVAAEWRWVAHAVALHERRTLFPLSAIPDGAANTITAPFIGAHGDIGGGYLREPADIESGRPGGDLSDVALAWMLKQAHRAGAPFHGPPAPYRRVDNPILHDHRFRVNRLAGTDRPVLDGDGDTLLEAQGEHSDYGERARIEVEAFIRRVDNWTWSSTEDVATVDMDGYRGWLRDTLGLQAAP</sequence>
<evidence type="ECO:0000256" key="1">
    <source>
        <dbReference type="ARBA" id="ARBA00022737"/>
    </source>
</evidence>
<reference evidence="5 6" key="1">
    <citation type="submission" date="2017-05" db="EMBL/GenBank/DDBJ databases">
        <title>Complete and WGS of Bordetella genogroups.</title>
        <authorList>
            <person name="Spilker T."/>
            <person name="LiPuma J."/>
        </authorList>
    </citation>
    <scope>NUCLEOTIDE SEQUENCE [LARGE SCALE GENOMIC DNA]</scope>
    <source>
        <strain evidence="5 6">AU17164</strain>
    </source>
</reference>
<feature type="domain" description="Teneurin-like YD-shell" evidence="4">
    <location>
        <begin position="425"/>
        <end position="598"/>
    </location>
</feature>
<dbReference type="InterPro" id="IPR022385">
    <property type="entry name" value="Rhs_assc_core"/>
</dbReference>
<name>A0A1W6YV06_9BORD</name>
<evidence type="ECO:0000259" key="4">
    <source>
        <dbReference type="Pfam" id="PF25023"/>
    </source>
</evidence>
<dbReference type="NCBIfam" id="TIGR01643">
    <property type="entry name" value="YD_repeat_2x"/>
    <property type="match status" value="2"/>
</dbReference>
<protein>
    <submittedName>
        <fullName evidence="5">Uncharacterized protein</fullName>
    </submittedName>
</protein>
<gene>
    <name evidence="5" type="ORF">CAL13_00245</name>
</gene>
<dbReference type="NCBIfam" id="TIGR03696">
    <property type="entry name" value="Rhs_assc_core"/>
    <property type="match status" value="1"/>
</dbReference>
<dbReference type="InterPro" id="IPR018712">
    <property type="entry name" value="Tle1-like_cat"/>
</dbReference>
<evidence type="ECO:0000259" key="3">
    <source>
        <dbReference type="Pfam" id="PF20148"/>
    </source>
</evidence>
<dbReference type="InterPro" id="IPR056823">
    <property type="entry name" value="TEN-like_YD-shell"/>
</dbReference>
<feature type="domain" description="DUF6531" evidence="3">
    <location>
        <begin position="81"/>
        <end position="156"/>
    </location>
</feature>
<dbReference type="Proteomes" id="UP000194139">
    <property type="component" value="Chromosome"/>
</dbReference>
<dbReference type="PANTHER" id="PTHR32305">
    <property type="match status" value="1"/>
</dbReference>
<feature type="domain" description="T6SS Phospholipase effector Tle1-like catalytic" evidence="2">
    <location>
        <begin position="1065"/>
        <end position="1168"/>
    </location>
</feature>
<dbReference type="Pfam" id="PF25023">
    <property type="entry name" value="TEN_YD-shell"/>
    <property type="match status" value="1"/>
</dbReference>